<organism evidence="5 6">
    <name type="scientific">Commensalibacter melissae</name>
    <dbReference type="NCBI Taxonomy" id="2070537"/>
    <lineage>
        <taxon>Bacteria</taxon>
        <taxon>Pseudomonadati</taxon>
        <taxon>Pseudomonadota</taxon>
        <taxon>Alphaproteobacteria</taxon>
        <taxon>Acetobacterales</taxon>
        <taxon>Acetobacteraceae</taxon>
    </lineage>
</organism>
<dbReference type="RefSeq" id="WP_110439389.1">
    <property type="nucleotide sequence ID" value="NZ_CP033087.1"/>
</dbReference>
<dbReference type="InterPro" id="IPR027443">
    <property type="entry name" value="IPNS-like_sf"/>
</dbReference>
<evidence type="ECO:0000256" key="1">
    <source>
        <dbReference type="ARBA" id="ARBA00007730"/>
    </source>
</evidence>
<proteinExistence type="inferred from homology"/>
<reference evidence="5 6" key="1">
    <citation type="submission" date="2018-05" db="EMBL/GenBank/DDBJ databases">
        <title>Reference genomes for bee gut microbiota database.</title>
        <authorList>
            <person name="Ellegaard K.M."/>
        </authorList>
    </citation>
    <scope>NUCLEOTIDE SEQUENCE [LARGE SCALE GENOMIC DNA]</scope>
    <source>
        <strain evidence="5 6">ESL0284</strain>
    </source>
</reference>
<dbReference type="SUPFAM" id="SSF51197">
    <property type="entry name" value="Clavaminate synthase-like"/>
    <property type="match status" value="1"/>
</dbReference>
<dbReference type="EMBL" id="QGLT01000004">
    <property type="protein sequence ID" value="PXY99769.1"/>
    <property type="molecule type" value="Genomic_DNA"/>
</dbReference>
<sequence>MQKKIIKPKRPFIIKMGKKLRPYFNKVLSRYSEIPDQPVYDISVLPWISVIEANADIIRKEWEQLVQKYQNESVNAPSLRDISPDHARIAADKRWKSFFLQGYGLRVMENCKLMPKTAALIDKIPNLNSAFFSILEPGAVIPPHYGVTKGLLTCHLGVAVPIDQKKCWIDVDTQRLYWVQDKCILFDDTYRHSVENDTNQTRVVLLFQVLRPERGFGKVVQDLFMMAIRRSAFVKEAYDNFMKINKQQILH</sequence>
<dbReference type="Proteomes" id="UP000247565">
    <property type="component" value="Unassembled WGS sequence"/>
</dbReference>
<keyword evidence="3" id="KW-0560">Oxidoreductase</keyword>
<keyword evidence="2" id="KW-0223">Dioxygenase</keyword>
<dbReference type="InterPro" id="IPR051821">
    <property type="entry name" value="Asp/Asn_beta-hydroxylase"/>
</dbReference>
<dbReference type="PANTHER" id="PTHR46332:SF5">
    <property type="entry name" value="ASPARTATE BETA-HYDROXYLASE DOMAIN CONTAINING 2"/>
    <property type="match status" value="1"/>
</dbReference>
<evidence type="ECO:0000256" key="2">
    <source>
        <dbReference type="ARBA" id="ARBA00022964"/>
    </source>
</evidence>
<dbReference type="OrthoDB" id="21665at2"/>
<dbReference type="GO" id="GO:0051213">
    <property type="term" value="F:dioxygenase activity"/>
    <property type="evidence" value="ECO:0007669"/>
    <property type="project" value="UniProtKB-KW"/>
</dbReference>
<dbReference type="Pfam" id="PF05118">
    <property type="entry name" value="Asp_Arg_Hydrox"/>
    <property type="match status" value="1"/>
</dbReference>
<comment type="caution">
    <text evidence="5">The sequence shown here is derived from an EMBL/GenBank/DDBJ whole genome shotgun (WGS) entry which is preliminary data.</text>
</comment>
<dbReference type="GeneID" id="83702267"/>
<evidence type="ECO:0000256" key="3">
    <source>
        <dbReference type="ARBA" id="ARBA00023002"/>
    </source>
</evidence>
<evidence type="ECO:0000259" key="4">
    <source>
        <dbReference type="Pfam" id="PF05118"/>
    </source>
</evidence>
<dbReference type="AlphaFoldDB" id="A0A318MVR0"/>
<dbReference type="Gene3D" id="2.60.120.330">
    <property type="entry name" value="B-lactam Antibiotic, Isopenicillin N Synthase, Chain"/>
    <property type="match status" value="1"/>
</dbReference>
<name>A0A318MVR0_9PROT</name>
<comment type="similarity">
    <text evidence="1">Belongs to the aspartyl/asparaginyl beta-hydroxylase family.</text>
</comment>
<dbReference type="GO" id="GO:0016020">
    <property type="term" value="C:membrane"/>
    <property type="evidence" value="ECO:0007669"/>
    <property type="project" value="TreeGrafter"/>
</dbReference>
<evidence type="ECO:0000313" key="5">
    <source>
        <dbReference type="EMBL" id="PXY99769.1"/>
    </source>
</evidence>
<feature type="domain" description="Aspartyl/asparaginy/proline hydroxylase" evidence="4">
    <location>
        <begin position="52"/>
        <end position="212"/>
    </location>
</feature>
<keyword evidence="6" id="KW-1185">Reference proteome</keyword>
<evidence type="ECO:0000313" key="6">
    <source>
        <dbReference type="Proteomes" id="UP000247565"/>
    </source>
</evidence>
<dbReference type="PANTHER" id="PTHR46332">
    <property type="entry name" value="ASPARTATE BETA-HYDROXYLASE DOMAIN-CONTAINING PROTEIN 2"/>
    <property type="match status" value="1"/>
</dbReference>
<dbReference type="InterPro" id="IPR007803">
    <property type="entry name" value="Asp/Arg/Pro-Hydrxlase"/>
</dbReference>
<protein>
    <submittedName>
        <fullName evidence="5">Aspartyl beta-hydroxylase</fullName>
    </submittedName>
</protein>
<accession>A0A318MVR0</accession>
<gene>
    <name evidence="5" type="ORF">DK869_07460</name>
</gene>